<dbReference type="Gene3D" id="3.40.47.10">
    <property type="match status" value="2"/>
</dbReference>
<dbReference type="PROSITE" id="PS00737">
    <property type="entry name" value="THIOLASE_2"/>
    <property type="match status" value="1"/>
</dbReference>
<dbReference type="InterPro" id="IPR020613">
    <property type="entry name" value="Thiolase_CS"/>
</dbReference>
<feature type="active site" description="Acyl-thioester intermediate" evidence="4">
    <location>
        <position position="89"/>
    </location>
</feature>
<proteinExistence type="inferred from homology"/>
<dbReference type="InterPro" id="IPR020617">
    <property type="entry name" value="Thiolase_C"/>
</dbReference>
<gene>
    <name evidence="8" type="primary">thlA_1</name>
    <name evidence="8" type="ORF">NCTC12112_00915</name>
</gene>
<dbReference type="Pfam" id="PF00108">
    <property type="entry name" value="Thiolase_N"/>
    <property type="match status" value="1"/>
</dbReference>
<protein>
    <submittedName>
        <fullName evidence="8">Acetyl-CoA acetyltransferase</fullName>
        <ecNumber evidence="8">2.3.1.9</ecNumber>
    </submittedName>
</protein>
<dbReference type="RefSeq" id="WP_005976582.1">
    <property type="nucleotide sequence ID" value="NZ_BAABXY010000001.1"/>
</dbReference>
<dbReference type="EMBL" id="LS483487">
    <property type="protein sequence ID" value="SQJ00621.1"/>
    <property type="molecule type" value="Genomic_DNA"/>
</dbReference>
<evidence type="ECO:0000256" key="4">
    <source>
        <dbReference type="PIRSR" id="PIRSR000429-1"/>
    </source>
</evidence>
<dbReference type="Proteomes" id="UP000249008">
    <property type="component" value="Chromosome 1"/>
</dbReference>
<keyword evidence="3 5" id="KW-0012">Acyltransferase</keyword>
<evidence type="ECO:0000313" key="8">
    <source>
        <dbReference type="EMBL" id="SQJ00621.1"/>
    </source>
</evidence>
<dbReference type="GO" id="GO:0003985">
    <property type="term" value="F:acetyl-CoA C-acetyltransferase activity"/>
    <property type="evidence" value="ECO:0007669"/>
    <property type="project" value="UniProtKB-EC"/>
</dbReference>
<dbReference type="EC" id="2.3.1.9" evidence="8"/>
<feature type="active site" description="Proton acceptor" evidence="4">
    <location>
        <position position="379"/>
    </location>
</feature>
<comment type="similarity">
    <text evidence="1 5">Belongs to the thiolase-like superfamily. Thiolase family.</text>
</comment>
<dbReference type="CDD" id="cd00751">
    <property type="entry name" value="thiolase"/>
    <property type="match status" value="1"/>
</dbReference>
<dbReference type="PANTHER" id="PTHR18919:SF107">
    <property type="entry name" value="ACETYL-COA ACETYLTRANSFERASE, CYTOSOLIC"/>
    <property type="match status" value="1"/>
</dbReference>
<dbReference type="PROSITE" id="PS00098">
    <property type="entry name" value="THIOLASE_1"/>
    <property type="match status" value="1"/>
</dbReference>
<dbReference type="InterPro" id="IPR020615">
    <property type="entry name" value="Thiolase_acyl_enz_int_AS"/>
</dbReference>
<dbReference type="FunFam" id="3.40.47.10:FF:000010">
    <property type="entry name" value="Acetyl-CoA acetyltransferase (Thiolase)"/>
    <property type="match status" value="1"/>
</dbReference>
<dbReference type="SUPFAM" id="SSF53901">
    <property type="entry name" value="Thiolase-like"/>
    <property type="match status" value="2"/>
</dbReference>
<sequence length="393" mass="40233">MAKKIVLAGACRTAIGSMGGALSGVAAADLGALVIKEALNRAGVPAEKVDHVYMGCVIQAGLGQNVARQSSLKAGLPIETPAVTINVVCGSGLNAVNMAAAMIQAGEADIVVAGGTENMSAAPYLLNKARFGYRLGNSEIVDSMVNDALWDAFNNYHMGVTAENICDQWGLTREQLDEFAAASQQKAVKAQEAGRFDAEIVPVVIKGKKGDVVVTKDEGPRAGTTAEGISKLRPAFKKDGMVTAANASSINDGAAAIVVMSEEKAKELGVTPMATWVAGALGGVDPKIMGIGPVASTKKVLAKTGMTINDFDLIEANEAFAAQSLAVGHDLGFDTAKLNVNGGAIALGHPVGASGCRILVTLLHEMAKRDAKTGLATLCIGGGMGCSTIVKRD</sequence>
<dbReference type="InterPro" id="IPR002155">
    <property type="entry name" value="Thiolase"/>
</dbReference>
<evidence type="ECO:0000313" key="9">
    <source>
        <dbReference type="Proteomes" id="UP000249008"/>
    </source>
</evidence>
<dbReference type="NCBIfam" id="TIGR01930">
    <property type="entry name" value="AcCoA-C-Actrans"/>
    <property type="match status" value="1"/>
</dbReference>
<evidence type="ECO:0000259" key="6">
    <source>
        <dbReference type="Pfam" id="PF00108"/>
    </source>
</evidence>
<accession>A0AAX2J880</accession>
<dbReference type="KEGG" id="ful:C4N20_11775"/>
<dbReference type="PIRSF" id="PIRSF000429">
    <property type="entry name" value="Ac-CoA_Ac_transf"/>
    <property type="match status" value="1"/>
</dbReference>
<keyword evidence="2 5" id="KW-0808">Transferase</keyword>
<organism evidence="8 9">
    <name type="scientific">Fusobacterium ulcerans</name>
    <dbReference type="NCBI Taxonomy" id="861"/>
    <lineage>
        <taxon>Bacteria</taxon>
        <taxon>Fusobacteriati</taxon>
        <taxon>Fusobacteriota</taxon>
        <taxon>Fusobacteriia</taxon>
        <taxon>Fusobacteriales</taxon>
        <taxon>Fusobacteriaceae</taxon>
        <taxon>Fusobacterium</taxon>
    </lineage>
</organism>
<dbReference type="Pfam" id="PF02803">
    <property type="entry name" value="Thiolase_C"/>
    <property type="match status" value="1"/>
</dbReference>
<evidence type="ECO:0000259" key="7">
    <source>
        <dbReference type="Pfam" id="PF02803"/>
    </source>
</evidence>
<dbReference type="PROSITE" id="PS00099">
    <property type="entry name" value="THIOLASE_3"/>
    <property type="match status" value="1"/>
</dbReference>
<feature type="domain" description="Thiolase C-terminal" evidence="7">
    <location>
        <begin position="271"/>
        <end position="391"/>
    </location>
</feature>
<feature type="domain" description="Thiolase N-terminal" evidence="6">
    <location>
        <begin position="5"/>
        <end position="263"/>
    </location>
</feature>
<feature type="active site" description="Proton acceptor" evidence="4">
    <location>
        <position position="349"/>
    </location>
</feature>
<dbReference type="GeneID" id="78455493"/>
<evidence type="ECO:0000256" key="3">
    <source>
        <dbReference type="ARBA" id="ARBA00023315"/>
    </source>
</evidence>
<dbReference type="AlphaFoldDB" id="A0AAX2J880"/>
<dbReference type="InterPro" id="IPR016039">
    <property type="entry name" value="Thiolase-like"/>
</dbReference>
<dbReference type="InterPro" id="IPR020610">
    <property type="entry name" value="Thiolase_AS"/>
</dbReference>
<dbReference type="InterPro" id="IPR020616">
    <property type="entry name" value="Thiolase_N"/>
</dbReference>
<name>A0AAX2J880_9FUSO</name>
<evidence type="ECO:0000256" key="1">
    <source>
        <dbReference type="ARBA" id="ARBA00010982"/>
    </source>
</evidence>
<evidence type="ECO:0000256" key="5">
    <source>
        <dbReference type="RuleBase" id="RU003557"/>
    </source>
</evidence>
<reference evidence="8 9" key="1">
    <citation type="submission" date="2018-06" db="EMBL/GenBank/DDBJ databases">
        <authorList>
            <consortium name="Pathogen Informatics"/>
            <person name="Doyle S."/>
        </authorList>
    </citation>
    <scope>NUCLEOTIDE SEQUENCE [LARGE SCALE GENOMIC DNA]</scope>
    <source>
        <strain evidence="8 9">NCTC12112</strain>
    </source>
</reference>
<dbReference type="PANTHER" id="PTHR18919">
    <property type="entry name" value="ACETYL-COA C-ACYLTRANSFERASE"/>
    <property type="match status" value="1"/>
</dbReference>
<evidence type="ECO:0000256" key="2">
    <source>
        <dbReference type="ARBA" id="ARBA00022679"/>
    </source>
</evidence>